<organism evidence="3 4">
    <name type="scientific">Cystobacter ferrugineus</name>
    <dbReference type="NCBI Taxonomy" id="83449"/>
    <lineage>
        <taxon>Bacteria</taxon>
        <taxon>Pseudomonadati</taxon>
        <taxon>Myxococcota</taxon>
        <taxon>Myxococcia</taxon>
        <taxon>Myxococcales</taxon>
        <taxon>Cystobacterineae</taxon>
        <taxon>Archangiaceae</taxon>
        <taxon>Cystobacter</taxon>
    </lineage>
</organism>
<dbReference type="Proteomes" id="UP000182229">
    <property type="component" value="Unassembled WGS sequence"/>
</dbReference>
<dbReference type="AlphaFoldDB" id="A0A1L9AY40"/>
<keyword evidence="4" id="KW-1185">Reference proteome</keyword>
<reference evidence="4" key="1">
    <citation type="submission" date="2016-11" db="EMBL/GenBank/DDBJ databases">
        <authorList>
            <person name="Shukria A."/>
            <person name="Stevens D.C."/>
        </authorList>
    </citation>
    <scope>NUCLEOTIDE SEQUENCE [LARGE SCALE GENOMIC DNA]</scope>
    <source>
        <strain evidence="4">Cbfe23</strain>
    </source>
</reference>
<gene>
    <name evidence="3" type="ORF">BON30_40805</name>
</gene>
<name>A0A1L9AY40_9BACT</name>
<evidence type="ECO:0000313" key="4">
    <source>
        <dbReference type="Proteomes" id="UP000182229"/>
    </source>
</evidence>
<keyword evidence="2" id="KW-0812">Transmembrane</keyword>
<dbReference type="RefSeq" id="WP_071903984.1">
    <property type="nucleotide sequence ID" value="NZ_MPIN01000016.1"/>
</dbReference>
<keyword evidence="2" id="KW-1133">Transmembrane helix</keyword>
<comment type="caution">
    <text evidence="3">The sequence shown here is derived from an EMBL/GenBank/DDBJ whole genome shotgun (WGS) entry which is preliminary data.</text>
</comment>
<feature type="region of interest" description="Disordered" evidence="1">
    <location>
        <begin position="1"/>
        <end position="24"/>
    </location>
</feature>
<sequence>MMGNDDEQLQEELHWTPRKRSSWRSTPRGATAIMAMGGVLMLAMWGVTMTLVGSARDLAAVGVFLVMGLEGLVALGIARSLWRAMGPVARGIIRPLMVLGPLPPLAVLCCTSMALVQALNPQAGFASRGKNWGIPHRGGSVRFSEVQALCSKLGSQWRIPREDEVARLDPPPPPVGRNSTHANYWLLPASGTSPAQDVFLTVSCLGPRCSSEILRQAKRPSGGGENAGAALCVDF</sequence>
<feature type="transmembrane region" description="Helical" evidence="2">
    <location>
        <begin position="98"/>
        <end position="119"/>
    </location>
</feature>
<accession>A0A1L9AY40</accession>
<evidence type="ECO:0000256" key="2">
    <source>
        <dbReference type="SAM" id="Phobius"/>
    </source>
</evidence>
<dbReference type="EMBL" id="MPIN01000016">
    <property type="protein sequence ID" value="OJH34928.1"/>
    <property type="molecule type" value="Genomic_DNA"/>
</dbReference>
<evidence type="ECO:0000313" key="3">
    <source>
        <dbReference type="EMBL" id="OJH34928.1"/>
    </source>
</evidence>
<protein>
    <submittedName>
        <fullName evidence="3">Uncharacterized protein</fullName>
    </submittedName>
</protein>
<dbReference type="STRING" id="83449.BON30_40805"/>
<feature type="transmembrane region" description="Helical" evidence="2">
    <location>
        <begin position="29"/>
        <end position="52"/>
    </location>
</feature>
<feature type="compositionally biased region" description="Acidic residues" evidence="1">
    <location>
        <begin position="1"/>
        <end position="10"/>
    </location>
</feature>
<keyword evidence="2" id="KW-0472">Membrane</keyword>
<feature type="transmembrane region" description="Helical" evidence="2">
    <location>
        <begin position="58"/>
        <end position="78"/>
    </location>
</feature>
<evidence type="ECO:0000256" key="1">
    <source>
        <dbReference type="SAM" id="MobiDB-lite"/>
    </source>
</evidence>
<proteinExistence type="predicted"/>
<reference evidence="3 4" key="2">
    <citation type="submission" date="2016-12" db="EMBL/GenBank/DDBJ databases">
        <title>Draft Genome Sequence of Cystobacter ferrugineus Strain Cbfe23.</title>
        <authorList>
            <person name="Akbar S."/>
            <person name="Dowd S.E."/>
            <person name="Stevens D.C."/>
        </authorList>
    </citation>
    <scope>NUCLEOTIDE SEQUENCE [LARGE SCALE GENOMIC DNA]</scope>
    <source>
        <strain evidence="3 4">Cbfe23</strain>
    </source>
</reference>